<feature type="compositionally biased region" description="Low complexity" evidence="1">
    <location>
        <begin position="321"/>
        <end position="338"/>
    </location>
</feature>
<accession>A0A0G4GWR1</accession>
<feature type="compositionally biased region" description="Polar residues" evidence="1">
    <location>
        <begin position="96"/>
        <end position="109"/>
    </location>
</feature>
<evidence type="ECO:0000313" key="4">
    <source>
        <dbReference type="Proteomes" id="UP000041254"/>
    </source>
</evidence>
<feature type="transmembrane region" description="Helical" evidence="2">
    <location>
        <begin position="12"/>
        <end position="31"/>
    </location>
</feature>
<sequence>MSDYQWATDQTLRYLGGALFWVAVLLLYLLVWKALPARTFVTPPPRKHRRRRDGDRDTSFVGGLRKTGVRRGSRDEVEATGPSVGPSDRSSGEAAANQTSNTVTNNTGGEPSDEQPIPPISHRGDKRDDVAEGSQVGSLPPITGHLRGAPMHVPGSVVDATIIGMASDLPNSCHDGTTAADNHHHPSGWKSSTPTETATFQLPGEIERDQEGDGVYSRPPTHLPPIFGEPGNRTKVATATRLPQAQASQPQVVHHGHGAGFPSQSHHIGIGVRKPFVQPFLHHSEHGNLVKTMQRFYGDVRPRRSGMRTPRDHDPCDWDPTSDASSDFSQTSSQSAFSVQTHRRSGGGRFSDHVHYHLPGQAAVVHDGRPGQVCYPMQVDAVQ</sequence>
<gene>
    <name evidence="3" type="ORF">Vbra_18880</name>
</gene>
<evidence type="ECO:0000256" key="1">
    <source>
        <dbReference type="SAM" id="MobiDB-lite"/>
    </source>
</evidence>
<keyword evidence="2" id="KW-0812">Transmembrane</keyword>
<feature type="region of interest" description="Disordered" evidence="1">
    <location>
        <begin position="40"/>
        <end position="150"/>
    </location>
</feature>
<keyword evidence="2" id="KW-0472">Membrane</keyword>
<feature type="region of interest" description="Disordered" evidence="1">
    <location>
        <begin position="300"/>
        <end position="348"/>
    </location>
</feature>
<name>A0A0G4GWR1_VITBC</name>
<evidence type="ECO:0000256" key="2">
    <source>
        <dbReference type="SAM" id="Phobius"/>
    </source>
</evidence>
<reference evidence="3 4" key="1">
    <citation type="submission" date="2014-11" db="EMBL/GenBank/DDBJ databases">
        <authorList>
            <person name="Zhu J."/>
            <person name="Qi W."/>
            <person name="Song R."/>
        </authorList>
    </citation>
    <scope>NUCLEOTIDE SEQUENCE [LARGE SCALE GENOMIC DNA]</scope>
</reference>
<feature type="region of interest" description="Disordered" evidence="1">
    <location>
        <begin position="174"/>
        <end position="195"/>
    </location>
</feature>
<proteinExistence type="predicted"/>
<keyword evidence="4" id="KW-1185">Reference proteome</keyword>
<protein>
    <submittedName>
        <fullName evidence="3">Uncharacterized protein</fullName>
    </submittedName>
</protein>
<evidence type="ECO:0000313" key="3">
    <source>
        <dbReference type="EMBL" id="CEM35278.1"/>
    </source>
</evidence>
<dbReference type="EMBL" id="CDMY01000850">
    <property type="protein sequence ID" value="CEM35278.1"/>
    <property type="molecule type" value="Genomic_DNA"/>
</dbReference>
<keyword evidence="2" id="KW-1133">Transmembrane helix</keyword>
<dbReference type="VEuPathDB" id="CryptoDB:Vbra_18880"/>
<dbReference type="AlphaFoldDB" id="A0A0G4GWR1"/>
<dbReference type="Proteomes" id="UP000041254">
    <property type="component" value="Unassembled WGS sequence"/>
</dbReference>
<dbReference type="InParanoid" id="A0A0G4GWR1"/>
<organism evidence="3 4">
    <name type="scientific">Vitrella brassicaformis (strain CCMP3155)</name>
    <dbReference type="NCBI Taxonomy" id="1169540"/>
    <lineage>
        <taxon>Eukaryota</taxon>
        <taxon>Sar</taxon>
        <taxon>Alveolata</taxon>
        <taxon>Colpodellida</taxon>
        <taxon>Vitrellaceae</taxon>
        <taxon>Vitrella</taxon>
    </lineage>
</organism>